<evidence type="ECO:0000313" key="2">
    <source>
        <dbReference type="EMBL" id="RAI75209.1"/>
    </source>
</evidence>
<name>A0A327NLH7_9BACT</name>
<feature type="signal peptide" evidence="1">
    <location>
        <begin position="1"/>
        <end position="25"/>
    </location>
</feature>
<reference evidence="2 3" key="1">
    <citation type="submission" date="2018-06" db="EMBL/GenBank/DDBJ databases">
        <title>Spirosoma sp. HMF3257 Genome sequencing and assembly.</title>
        <authorList>
            <person name="Kang H."/>
            <person name="Cha I."/>
            <person name="Kim H."/>
            <person name="Kang J."/>
            <person name="Joh K."/>
        </authorList>
    </citation>
    <scope>NUCLEOTIDE SEQUENCE [LARGE SCALE GENOMIC DNA]</scope>
    <source>
        <strain evidence="2 3">HMF3257</strain>
    </source>
</reference>
<protein>
    <recommendedName>
        <fullName evidence="4">Lipocalin-like domain-containing protein</fullName>
    </recommendedName>
</protein>
<comment type="caution">
    <text evidence="2">The sequence shown here is derived from an EMBL/GenBank/DDBJ whole genome shotgun (WGS) entry which is preliminary data.</text>
</comment>
<sequence>MKTQVTFRFSALLMLLFIASLTSCKKGTDVTPAPDLAARIAGTYTYSEIMTGGKTYPASDTNLKGTITLARETATSVSIQLAILNKSTNEVFADDSATGVSVSEASNGNVELKYQGNVIAKISGSKISIEGSDDAGTDFTLTATK</sequence>
<accession>A0A327NLH7</accession>
<dbReference type="RefSeq" id="WP_111343387.1">
    <property type="nucleotide sequence ID" value="NZ_QLII01000001.1"/>
</dbReference>
<evidence type="ECO:0000256" key="1">
    <source>
        <dbReference type="SAM" id="SignalP"/>
    </source>
</evidence>
<dbReference type="AlphaFoldDB" id="A0A327NLH7"/>
<dbReference type="Proteomes" id="UP000249016">
    <property type="component" value="Unassembled WGS sequence"/>
</dbReference>
<gene>
    <name evidence="2" type="ORF">HMF3257_15220</name>
</gene>
<organism evidence="2 3">
    <name type="scientific">Spirosoma telluris</name>
    <dbReference type="NCBI Taxonomy" id="2183553"/>
    <lineage>
        <taxon>Bacteria</taxon>
        <taxon>Pseudomonadati</taxon>
        <taxon>Bacteroidota</taxon>
        <taxon>Cytophagia</taxon>
        <taxon>Cytophagales</taxon>
        <taxon>Cytophagaceae</taxon>
        <taxon>Spirosoma</taxon>
    </lineage>
</organism>
<dbReference type="PROSITE" id="PS51257">
    <property type="entry name" value="PROKAR_LIPOPROTEIN"/>
    <property type="match status" value="1"/>
</dbReference>
<proteinExistence type="predicted"/>
<feature type="chain" id="PRO_5016341143" description="Lipocalin-like domain-containing protein" evidence="1">
    <location>
        <begin position="26"/>
        <end position="145"/>
    </location>
</feature>
<dbReference type="OrthoDB" id="953872at2"/>
<evidence type="ECO:0000313" key="3">
    <source>
        <dbReference type="Proteomes" id="UP000249016"/>
    </source>
</evidence>
<keyword evidence="1" id="KW-0732">Signal</keyword>
<keyword evidence="3" id="KW-1185">Reference proteome</keyword>
<evidence type="ECO:0008006" key="4">
    <source>
        <dbReference type="Google" id="ProtNLM"/>
    </source>
</evidence>
<dbReference type="EMBL" id="QLII01000001">
    <property type="protein sequence ID" value="RAI75209.1"/>
    <property type="molecule type" value="Genomic_DNA"/>
</dbReference>